<keyword evidence="1" id="KW-0802">TPR repeat</keyword>
<dbReference type="InterPro" id="IPR052943">
    <property type="entry name" value="TMTC_O-mannosyl-trnsfr"/>
</dbReference>
<feature type="repeat" description="TPR" evidence="1">
    <location>
        <begin position="168"/>
        <end position="201"/>
    </location>
</feature>
<dbReference type="PROSITE" id="PS50005">
    <property type="entry name" value="TPR"/>
    <property type="match status" value="2"/>
</dbReference>
<accession>A0A0P0R5P0</accession>
<dbReference type="InterPro" id="IPR011990">
    <property type="entry name" value="TPR-like_helical_dom_sf"/>
</dbReference>
<reference evidence="2 3" key="1">
    <citation type="journal article" date="2014" name="Genome Announc.">
        <title>Draft Genome Sequence of the Haloacid-Degrading Burkholderia caribensis Strain MBA4.</title>
        <authorList>
            <person name="Pan Y."/>
            <person name="Kong K.F."/>
            <person name="Tsang J.S."/>
        </authorList>
    </citation>
    <scope>NUCLEOTIDE SEQUENCE [LARGE SCALE GENOMIC DNA]</scope>
    <source>
        <strain evidence="2 3">MBA4</strain>
    </source>
</reference>
<evidence type="ECO:0000313" key="2">
    <source>
        <dbReference type="EMBL" id="ALL63425.1"/>
    </source>
</evidence>
<sequence>MVFIVSGAADNLHPQMLKTTVDPHQVLLDSFQTFLRHAVAALQQGDRQAHDIWLQAASHLFPTDPASLDEMTQQLAARQCGREAETIARACAALAPHDPRALFRLGLTLQLMNRHGDAVAPYRDALAIAPDLPSLRNNLAGALMSTNPASAEAAELLAAALHENPADANAWVNLGKSHLARFDLDSALEAERRAIALQPDNAVMLGNHGQTLREAQQWENAEHFTLTAHRAAPDVPSHLSNLSMIHLLRGNYADGWREHEARWDGSKELAGKRPVLPGPAWRGESLAGKTLLLWGEQGMGDLLQFCRYIPLLAERVHRDGGRLAWNSFPQMGALLGRSLAQHADEFTLGGGVEQLPKFDYQVSLLSLPLLFDTREATIPSTVPYLQADPQAVDAWRQRLACDKRLKVGLVWTGSHGHQRNPFRRVGLERYVDAFRELDKVAFYSLQPGAAAEVAAARTAGLDIADHTAEFKTFDDTAAYIGALDLVITVCTSVAHLSGAIGQRTWVLLDVNPHWVWLLDRTDSPWYPSASLYRQQQFAQWEPVFDKLTRDLAALADSRA</sequence>
<dbReference type="PANTHER" id="PTHR44809:SF1">
    <property type="entry name" value="PROTEIN O-MANNOSYL-TRANSFERASE TMTC1"/>
    <property type="match status" value="1"/>
</dbReference>
<dbReference type="SUPFAM" id="SSF53756">
    <property type="entry name" value="UDP-Glycosyltransferase/glycogen phosphorylase"/>
    <property type="match status" value="1"/>
</dbReference>
<dbReference type="Gene3D" id="3.40.50.2000">
    <property type="entry name" value="Glycogen Phosphorylase B"/>
    <property type="match status" value="1"/>
</dbReference>
<dbReference type="InterPro" id="IPR019734">
    <property type="entry name" value="TPR_rpt"/>
</dbReference>
<dbReference type="KEGG" id="bcai:K788_0003475"/>
<proteinExistence type="predicted"/>
<dbReference type="Proteomes" id="UP000019146">
    <property type="component" value="Chromosome 1"/>
</dbReference>
<dbReference type="AlphaFoldDB" id="A0A0P0R5P0"/>
<feature type="repeat" description="TPR" evidence="1">
    <location>
        <begin position="99"/>
        <end position="132"/>
    </location>
</feature>
<dbReference type="SUPFAM" id="SSF48452">
    <property type="entry name" value="TPR-like"/>
    <property type="match status" value="1"/>
</dbReference>
<protein>
    <submittedName>
        <fullName evidence="2">TPR repeat protein</fullName>
    </submittedName>
</protein>
<organism evidence="2 3">
    <name type="scientific">Paraburkholderia caribensis MBA4</name>
    <dbReference type="NCBI Taxonomy" id="1323664"/>
    <lineage>
        <taxon>Bacteria</taxon>
        <taxon>Pseudomonadati</taxon>
        <taxon>Pseudomonadota</taxon>
        <taxon>Betaproteobacteria</taxon>
        <taxon>Burkholderiales</taxon>
        <taxon>Burkholderiaceae</taxon>
        <taxon>Paraburkholderia</taxon>
    </lineage>
</organism>
<dbReference type="PANTHER" id="PTHR44809">
    <property type="match status" value="1"/>
</dbReference>
<evidence type="ECO:0000256" key="1">
    <source>
        <dbReference type="PROSITE-ProRule" id="PRU00339"/>
    </source>
</evidence>
<dbReference type="SMART" id="SM00028">
    <property type="entry name" value="TPR"/>
    <property type="match status" value="3"/>
</dbReference>
<dbReference type="Gene3D" id="1.25.40.10">
    <property type="entry name" value="Tetratricopeptide repeat domain"/>
    <property type="match status" value="2"/>
</dbReference>
<name>A0A0P0R5P0_9BURK</name>
<evidence type="ECO:0000313" key="3">
    <source>
        <dbReference type="Proteomes" id="UP000019146"/>
    </source>
</evidence>
<dbReference type="EMBL" id="CP012746">
    <property type="protein sequence ID" value="ALL63425.1"/>
    <property type="molecule type" value="Genomic_DNA"/>
</dbReference>
<gene>
    <name evidence="2" type="ORF">K788_0003475</name>
</gene>